<comment type="caution">
    <text evidence="2">The sequence shown here is derived from an EMBL/GenBank/DDBJ whole genome shotgun (WGS) entry which is preliminary data.</text>
</comment>
<proteinExistence type="predicted"/>
<evidence type="ECO:0000256" key="1">
    <source>
        <dbReference type="SAM" id="SignalP"/>
    </source>
</evidence>
<feature type="signal peptide" evidence="1">
    <location>
        <begin position="1"/>
        <end position="19"/>
    </location>
</feature>
<sequence length="138" mass="15330">MKKLLLALPFIFAAQQALAIDDQDKENYKTNYTKQLKPLVVQKLSADRPEMSARAIDDEANAYVTKMASCQLDALLQFSEEYSEKAIMPVAQGADIAQTTHDLNQQMLQDIEAGNLSKDKAAMMIQIAQESAQICMNS</sequence>
<reference evidence="2" key="1">
    <citation type="submission" date="2018-03" db="EMBL/GenBank/DDBJ databases">
        <title>Cross-interface Injection: A General Nanoliter Liquid Handling Method Applied to Single Cells Genome Amplification Automated Nanoliter Liquid Handling Applied to Single Cell Multiple Displacement Amplification.</title>
        <authorList>
            <person name="Yun J."/>
            <person name="Xu P."/>
            <person name="Xu J."/>
            <person name="Dai X."/>
            <person name="Wang Y."/>
            <person name="Zheng X."/>
            <person name="Cao C."/>
            <person name="Yi Q."/>
            <person name="Zhu Y."/>
            <person name="Wang L."/>
            <person name="Dong Z."/>
            <person name="Huang Y."/>
            <person name="Huang L."/>
            <person name="Du W."/>
        </authorList>
    </citation>
    <scope>NUCLEOTIDE SEQUENCE [LARGE SCALE GENOMIC DNA]</scope>
    <source>
        <strain evidence="2">Z-D3-2</strain>
    </source>
</reference>
<name>A0A2T4CSZ7_9GAMM</name>
<dbReference type="AlphaFoldDB" id="A0A2T4CSZ7"/>
<organism evidence="2">
    <name type="scientific">Pseudidiomarina aestuarii</name>
    <dbReference type="NCBI Taxonomy" id="624146"/>
    <lineage>
        <taxon>Bacteria</taxon>
        <taxon>Pseudomonadati</taxon>
        <taxon>Pseudomonadota</taxon>
        <taxon>Gammaproteobacteria</taxon>
        <taxon>Alteromonadales</taxon>
        <taxon>Idiomarinaceae</taxon>
        <taxon>Pseudidiomarina</taxon>
    </lineage>
</organism>
<protein>
    <submittedName>
        <fullName evidence="2">Uncharacterized protein</fullName>
    </submittedName>
</protein>
<evidence type="ECO:0000313" key="2">
    <source>
        <dbReference type="EMBL" id="PTB84699.1"/>
    </source>
</evidence>
<dbReference type="EMBL" id="PYVN01000174">
    <property type="protein sequence ID" value="PTB84699.1"/>
    <property type="molecule type" value="Genomic_DNA"/>
</dbReference>
<accession>A0A2T4CSZ7</accession>
<gene>
    <name evidence="2" type="ORF">C9940_05920</name>
</gene>
<keyword evidence="1" id="KW-0732">Signal</keyword>
<feature type="chain" id="PRO_5015636434" evidence="1">
    <location>
        <begin position="20"/>
        <end position="138"/>
    </location>
</feature>